<dbReference type="AlphaFoldDB" id="G2PSR1"/>
<dbReference type="HOGENOM" id="CLU_105763_0_0_10"/>
<keyword evidence="1" id="KW-1133">Transmembrane helix</keyword>
<gene>
    <name evidence="2" type="ordered locus">Murru_0484</name>
</gene>
<feature type="transmembrane region" description="Helical" evidence="1">
    <location>
        <begin position="77"/>
        <end position="95"/>
    </location>
</feature>
<feature type="transmembrane region" description="Helical" evidence="1">
    <location>
        <begin position="203"/>
        <end position="223"/>
    </location>
</feature>
<feature type="transmembrane region" description="Helical" evidence="1">
    <location>
        <begin position="134"/>
        <end position="151"/>
    </location>
</feature>
<dbReference type="eggNOG" id="ENOG5032RNP">
    <property type="taxonomic scope" value="Bacteria"/>
</dbReference>
<sequence>MFEELFKYLTEHFYVPLYLITWVISIFRYRRYFDTPLKYLPMIIIYTFFTELLGVLIKYNNNFQFFSDGRYAWHNVIIYNVYQIVFFIFFFEVYRKVARNKSIKKQIRYLSIICMLSYIANAIIYNPLHNQMTYAHIIGSFMMIYILVLYFREKHLEEIPHPLKHNLLFWISSGLMIFYSIFPIISIIYLLDLNIGIQIYFRPLLLTAIILMYSLFILGLLIGKRKAFR</sequence>
<reference evidence="3" key="1">
    <citation type="submission" date="2011-08" db="EMBL/GenBank/DDBJ databases">
        <title>The complete genome of Muricauda ruestringensis DSM 13258.</title>
        <authorList>
            <person name="Lucas S."/>
            <person name="Han J."/>
            <person name="Lapidus A."/>
            <person name="Bruce D."/>
            <person name="Goodwin L."/>
            <person name="Pitluck S."/>
            <person name="Peters L."/>
            <person name="Kyrpides N."/>
            <person name="Mavromatis K."/>
            <person name="Ivanova N."/>
            <person name="Ovchinnikova G."/>
            <person name="Teshima H."/>
            <person name="Detter J.C."/>
            <person name="Tapia R."/>
            <person name="Han C."/>
            <person name="Land M."/>
            <person name="Hauser L."/>
            <person name="Markowitz V."/>
            <person name="Cheng J.-F."/>
            <person name="Hugenholtz P."/>
            <person name="Woyke T."/>
            <person name="Wu D."/>
            <person name="Spring S."/>
            <person name="Schroeder M."/>
            <person name="Brambilla E."/>
            <person name="Klenk H.-P."/>
            <person name="Eisen J.A."/>
        </authorList>
    </citation>
    <scope>NUCLEOTIDE SEQUENCE [LARGE SCALE GENOMIC DNA]</scope>
    <source>
        <strain evidence="3">DSM 13258 / LMG 19739 / B1</strain>
    </source>
</reference>
<feature type="transmembrane region" description="Helical" evidence="1">
    <location>
        <begin position="39"/>
        <end position="57"/>
    </location>
</feature>
<accession>G2PSR1</accession>
<keyword evidence="1" id="KW-0812">Transmembrane</keyword>
<evidence type="ECO:0000256" key="1">
    <source>
        <dbReference type="SAM" id="Phobius"/>
    </source>
</evidence>
<feature type="transmembrane region" description="Helical" evidence="1">
    <location>
        <begin position="12"/>
        <end position="27"/>
    </location>
</feature>
<dbReference type="EMBL" id="CP002999">
    <property type="protein sequence ID" value="AEM69538.1"/>
    <property type="molecule type" value="Genomic_DNA"/>
</dbReference>
<organism evidence="2 3">
    <name type="scientific">Allomuricauda ruestringensis (strain DSM 13258 / CIP 107369 / LMG 19739 / B1)</name>
    <name type="common">Muricauda ruestringensis</name>
    <dbReference type="NCBI Taxonomy" id="886377"/>
    <lineage>
        <taxon>Bacteria</taxon>
        <taxon>Pseudomonadati</taxon>
        <taxon>Bacteroidota</taxon>
        <taxon>Flavobacteriia</taxon>
        <taxon>Flavobacteriales</taxon>
        <taxon>Flavobacteriaceae</taxon>
        <taxon>Flagellimonas</taxon>
    </lineage>
</organism>
<keyword evidence="3" id="KW-1185">Reference proteome</keyword>
<keyword evidence="1" id="KW-0472">Membrane</keyword>
<feature type="transmembrane region" description="Helical" evidence="1">
    <location>
        <begin position="107"/>
        <end position="128"/>
    </location>
</feature>
<evidence type="ECO:0000313" key="2">
    <source>
        <dbReference type="EMBL" id="AEM69538.1"/>
    </source>
</evidence>
<dbReference type="STRING" id="886377.Murru_0484"/>
<protein>
    <submittedName>
        <fullName evidence="2">Uncharacterized protein</fullName>
    </submittedName>
</protein>
<name>G2PSR1_ALLRU</name>
<proteinExistence type="predicted"/>
<feature type="transmembrane region" description="Helical" evidence="1">
    <location>
        <begin position="167"/>
        <end position="191"/>
    </location>
</feature>
<evidence type="ECO:0000313" key="3">
    <source>
        <dbReference type="Proteomes" id="UP000008908"/>
    </source>
</evidence>
<reference evidence="2 3" key="2">
    <citation type="journal article" date="2012" name="Stand. Genomic Sci.">
        <title>Complete genome sequence of the facultatively anaerobic, appendaged bacterium Muricauda ruestringensis type strain (B1(T)).</title>
        <authorList>
            <person name="Huntemann M."/>
            <person name="Teshima H."/>
            <person name="Lapidus A."/>
            <person name="Nolan M."/>
            <person name="Lucas S."/>
            <person name="Hammon N."/>
            <person name="Deshpande S."/>
            <person name="Cheng J.F."/>
            <person name="Tapia R."/>
            <person name="Goodwin L.A."/>
            <person name="Pitluck S."/>
            <person name="Liolios K."/>
            <person name="Pagani I."/>
            <person name="Ivanova N."/>
            <person name="Mavromatis K."/>
            <person name="Mikhailova N."/>
            <person name="Pati A."/>
            <person name="Chen A."/>
            <person name="Palaniappan K."/>
            <person name="Land M."/>
            <person name="Hauser L."/>
            <person name="Pan C."/>
            <person name="Brambilla E.M."/>
            <person name="Rohde M."/>
            <person name="Spring S."/>
            <person name="Goker M."/>
            <person name="Detter J.C."/>
            <person name="Bristow J."/>
            <person name="Eisen J.A."/>
            <person name="Markowitz V."/>
            <person name="Hugenholtz P."/>
            <person name="Kyrpides N.C."/>
            <person name="Klenk H.P."/>
            <person name="Woyke T."/>
        </authorList>
    </citation>
    <scope>NUCLEOTIDE SEQUENCE [LARGE SCALE GENOMIC DNA]</scope>
    <source>
        <strain evidence="3">DSM 13258 / LMG 19739 / B1</strain>
    </source>
</reference>
<dbReference type="KEGG" id="mrs:Murru_0484"/>
<dbReference type="Proteomes" id="UP000008908">
    <property type="component" value="Chromosome"/>
</dbReference>